<dbReference type="InterPro" id="IPR002034">
    <property type="entry name" value="AIPM/Hcit_synth_CS"/>
</dbReference>
<dbReference type="Pfam" id="PF22615">
    <property type="entry name" value="IPMS_D2"/>
    <property type="match status" value="1"/>
</dbReference>
<sequence length="682" mass="75678">MPMLREPWKKYRKFKPLDLPNRQWPSRTNDKPPRWLATDLRDGNQSLVDPMDGEQKLRFFKMLVELGYKEIEVSFPSASQTDYDFTRSLVDTRGVVPDDVYLQVLSPCREDFIRRTVESLRGAKKAILHLYLATSECFRRIVFGMTEDETLALAVKCTQFARSITKDDPSHAGTEWLYEFSPETFSDTSPEFAVRVCEAVKEAWGPTEDSKIIFNLPATVEMATPNIFADQVEYFCTHMTEREKFCVSVHPHNDRGCAVAAAELAQMAGADRVEGTLFGNGERTGNVDLVTLALNLYTQGIWPNIDFSDINKVIRVCEESTKIPVNERWPYGGQLVVCAFSGSHQDAIKKGFQLRKKEGRGPEDPWELPYLPLDPQDIGRTYEAVIRVNSQSGKGGVAWIIQRSLELDLPRGLQVAFSKIVQKEADAKGRELLPREIQALFEQSYHLKENPRFTLIDYNITAVRSPSPAPPKSSRGQPPQNQAPAQNTSAAKRQFAGIIAIDGVQHPVVGVGNGAISSLANALHSLGIDLDVADYKEHAIGEGREVKAATYIECTASGSNEKVWGVGIHEDVVQASLIALLSAASSFLSSRVSTPVPFRPKHLRQFSEAELEALERLNLNGPDSPNSPLRTSTTAAEASEAATTPSKLNMETHADSVPARKIDFDLLEKKAEQAVNGHAEKP</sequence>
<keyword evidence="12" id="KW-0496">Mitochondrion</keyword>
<dbReference type="GO" id="GO:0046872">
    <property type="term" value="F:metal ion binding"/>
    <property type="evidence" value="ECO:0007669"/>
    <property type="project" value="UniProtKB-KW"/>
</dbReference>
<evidence type="ECO:0000256" key="5">
    <source>
        <dbReference type="ARBA" id="ARBA00009767"/>
    </source>
</evidence>
<dbReference type="PANTHER" id="PTHR46911">
    <property type="match status" value="1"/>
</dbReference>
<dbReference type="FunFam" id="3.30.160.270:FF:000002">
    <property type="entry name" value="2-isopropylmalate synthase"/>
    <property type="match status" value="1"/>
</dbReference>
<evidence type="ECO:0000256" key="1">
    <source>
        <dbReference type="ARBA" id="ARBA00000064"/>
    </source>
</evidence>
<dbReference type="EC" id="2.3.3.13" evidence="7"/>
<dbReference type="VEuPathDB" id="FungiDB:G647_01039"/>
<dbReference type="PROSITE" id="PS00816">
    <property type="entry name" value="AIPM_HOMOCIT_SYNTH_2"/>
    <property type="match status" value="1"/>
</dbReference>
<dbReference type="Pfam" id="PF08502">
    <property type="entry name" value="LeuA_dimer"/>
    <property type="match status" value="1"/>
</dbReference>
<comment type="subcellular location">
    <subcellularLocation>
        <location evidence="3">Mitochondrion</location>
    </subcellularLocation>
</comment>
<dbReference type="Pfam" id="PF00682">
    <property type="entry name" value="HMGL-like"/>
    <property type="match status" value="1"/>
</dbReference>
<dbReference type="PROSITE" id="PS50991">
    <property type="entry name" value="PYR_CT"/>
    <property type="match status" value="1"/>
</dbReference>
<dbReference type="InterPro" id="IPR000891">
    <property type="entry name" value="PYR_CT"/>
</dbReference>
<dbReference type="OrthoDB" id="418791at2759"/>
<dbReference type="GO" id="GO:0009098">
    <property type="term" value="P:L-leucine biosynthetic process"/>
    <property type="evidence" value="ECO:0007669"/>
    <property type="project" value="UniProtKB-KW"/>
</dbReference>
<dbReference type="InterPro" id="IPR013785">
    <property type="entry name" value="Aldolase_TIM"/>
</dbReference>
<comment type="caution">
    <text evidence="16">The sequence shown here is derived from an EMBL/GenBank/DDBJ whole genome shotgun (WGS) entry which is preliminary data.</text>
</comment>
<name>A0A1C1C6L5_9EURO</name>
<dbReference type="InterPro" id="IPR005668">
    <property type="entry name" value="IPM_Synthase"/>
</dbReference>
<evidence type="ECO:0000256" key="9">
    <source>
        <dbReference type="ARBA" id="ARBA00022605"/>
    </source>
</evidence>
<protein>
    <recommendedName>
        <fullName evidence="7">2-isopropylmalate synthase</fullName>
        <ecNumber evidence="7">2.3.3.13</ecNumber>
    </recommendedName>
</protein>
<dbReference type="GO" id="GO:0003852">
    <property type="term" value="F:2-isopropylmalate synthase activity"/>
    <property type="evidence" value="ECO:0007669"/>
    <property type="project" value="UniProtKB-EC"/>
</dbReference>
<keyword evidence="9" id="KW-0028">Amino-acid biosynthesis</keyword>
<dbReference type="InterPro" id="IPR013709">
    <property type="entry name" value="2-isopropylmalate_synth_dimer"/>
</dbReference>
<dbReference type="VEuPathDB" id="FungiDB:CLCR_00577"/>
<dbReference type="SUPFAM" id="SSF51569">
    <property type="entry name" value="Aldolase"/>
    <property type="match status" value="1"/>
</dbReference>
<comment type="similarity">
    <text evidence="5">Belongs to the alpha-IPM synthase/homocitrate synthase family. LeuA type 2 subfamily.</text>
</comment>
<dbReference type="SUPFAM" id="SSF110921">
    <property type="entry name" value="2-isopropylmalate synthase LeuA, allosteric (dimerisation) domain"/>
    <property type="match status" value="1"/>
</dbReference>
<evidence type="ECO:0000313" key="16">
    <source>
        <dbReference type="EMBL" id="OCT44101.1"/>
    </source>
</evidence>
<dbReference type="FunFam" id="3.20.20.70:FF:000045">
    <property type="entry name" value="2-isopropylmalate synthase"/>
    <property type="match status" value="1"/>
</dbReference>
<dbReference type="GO" id="GO:0005739">
    <property type="term" value="C:mitochondrion"/>
    <property type="evidence" value="ECO:0007669"/>
    <property type="project" value="UniProtKB-SubCell"/>
</dbReference>
<evidence type="ECO:0000256" key="14">
    <source>
        <dbReference type="SAM" id="MobiDB-lite"/>
    </source>
</evidence>
<gene>
    <name evidence="16" type="primary">LEU4</name>
    <name evidence="16" type="ORF">CLCR_00577</name>
</gene>
<evidence type="ECO:0000256" key="2">
    <source>
        <dbReference type="ARBA" id="ARBA00001968"/>
    </source>
</evidence>
<accession>A0A1C1C6L5</accession>
<comment type="subunit">
    <text evidence="6">Homodimer.</text>
</comment>
<evidence type="ECO:0000256" key="3">
    <source>
        <dbReference type="ARBA" id="ARBA00004173"/>
    </source>
</evidence>
<evidence type="ECO:0000256" key="11">
    <source>
        <dbReference type="ARBA" id="ARBA00022723"/>
    </source>
</evidence>
<feature type="region of interest" description="Disordered" evidence="14">
    <location>
        <begin position="618"/>
        <end position="655"/>
    </location>
</feature>
<keyword evidence="10" id="KW-0808">Transferase</keyword>
<dbReference type="InterPro" id="IPR036230">
    <property type="entry name" value="LeuA_allosteric_dom_sf"/>
</dbReference>
<organism evidence="16 17">
    <name type="scientific">Cladophialophora carrionii</name>
    <dbReference type="NCBI Taxonomy" id="86049"/>
    <lineage>
        <taxon>Eukaryota</taxon>
        <taxon>Fungi</taxon>
        <taxon>Dikarya</taxon>
        <taxon>Ascomycota</taxon>
        <taxon>Pezizomycotina</taxon>
        <taxon>Eurotiomycetes</taxon>
        <taxon>Chaetothyriomycetidae</taxon>
        <taxon>Chaetothyriales</taxon>
        <taxon>Herpotrichiellaceae</taxon>
        <taxon>Cladophialophora</taxon>
    </lineage>
</organism>
<dbReference type="PROSITE" id="PS00815">
    <property type="entry name" value="AIPM_HOMOCIT_SYNTH_1"/>
    <property type="match status" value="1"/>
</dbReference>
<comment type="pathway">
    <text evidence="4">Amino-acid biosynthesis; L-leucine biosynthesis; L-leucine from 3-methyl-2-oxobutanoate: step 1/4.</text>
</comment>
<dbReference type="STRING" id="86049.A0A1C1C6L5"/>
<dbReference type="Gene3D" id="3.20.20.70">
    <property type="entry name" value="Aldolase class I"/>
    <property type="match status" value="1"/>
</dbReference>
<dbReference type="PANTHER" id="PTHR46911:SF1">
    <property type="entry name" value="2-ISOPROPYLMALATE SYNTHASE"/>
    <property type="match status" value="1"/>
</dbReference>
<evidence type="ECO:0000259" key="15">
    <source>
        <dbReference type="PROSITE" id="PS50991"/>
    </source>
</evidence>
<dbReference type="NCBIfam" id="NF002991">
    <property type="entry name" value="PRK03739.1"/>
    <property type="match status" value="1"/>
</dbReference>
<keyword evidence="11" id="KW-0479">Metal-binding</keyword>
<feature type="compositionally biased region" description="Polar residues" evidence="14">
    <location>
        <begin position="621"/>
        <end position="630"/>
    </location>
</feature>
<feature type="compositionally biased region" description="Low complexity" evidence="14">
    <location>
        <begin position="472"/>
        <end position="487"/>
    </location>
</feature>
<dbReference type="SUPFAM" id="SSF89000">
    <property type="entry name" value="post-HMGL domain-like"/>
    <property type="match status" value="1"/>
</dbReference>
<feature type="domain" description="Pyruvate carboxyltransferase" evidence="15">
    <location>
        <begin position="33"/>
        <end position="311"/>
    </location>
</feature>
<dbReference type="eggNOG" id="KOG2367">
    <property type="taxonomic scope" value="Eukaryota"/>
</dbReference>
<feature type="region of interest" description="Disordered" evidence="14">
    <location>
        <begin position="464"/>
        <end position="488"/>
    </location>
</feature>
<dbReference type="InterPro" id="IPR039371">
    <property type="entry name" value="LeuA_N_DRE-TIM"/>
</dbReference>
<evidence type="ECO:0000313" key="17">
    <source>
        <dbReference type="Proteomes" id="UP000094526"/>
    </source>
</evidence>
<dbReference type="HAMAP" id="MF_00572">
    <property type="entry name" value="LeuA_type2"/>
    <property type="match status" value="1"/>
</dbReference>
<dbReference type="Proteomes" id="UP000094526">
    <property type="component" value="Unassembled WGS sequence"/>
</dbReference>
<comment type="cofactor">
    <cofactor evidence="2">
        <name>a divalent metal cation</name>
        <dbReference type="ChEBI" id="CHEBI:60240"/>
    </cofactor>
</comment>
<proteinExistence type="inferred from homology"/>
<evidence type="ECO:0000256" key="12">
    <source>
        <dbReference type="ARBA" id="ARBA00023128"/>
    </source>
</evidence>
<dbReference type="NCBIfam" id="TIGR00970">
    <property type="entry name" value="leuA_yeast"/>
    <property type="match status" value="1"/>
</dbReference>
<dbReference type="SMART" id="SM00917">
    <property type="entry name" value="LeuA_dimer"/>
    <property type="match status" value="1"/>
</dbReference>
<dbReference type="InterPro" id="IPR054692">
    <property type="entry name" value="LeuA-like_post-cat"/>
</dbReference>
<dbReference type="CDD" id="cd07942">
    <property type="entry name" value="DRE_TIM_LeuA"/>
    <property type="match status" value="1"/>
</dbReference>
<evidence type="ECO:0000256" key="8">
    <source>
        <dbReference type="ARBA" id="ARBA00022430"/>
    </source>
</evidence>
<dbReference type="Gene3D" id="3.30.160.270">
    <property type="match status" value="1"/>
</dbReference>
<comment type="catalytic activity">
    <reaction evidence="1">
        <text>3-methyl-2-oxobutanoate + acetyl-CoA + H2O = (2S)-2-isopropylmalate + CoA + H(+)</text>
        <dbReference type="Rhea" id="RHEA:21524"/>
        <dbReference type="ChEBI" id="CHEBI:1178"/>
        <dbReference type="ChEBI" id="CHEBI:11851"/>
        <dbReference type="ChEBI" id="CHEBI:15377"/>
        <dbReference type="ChEBI" id="CHEBI:15378"/>
        <dbReference type="ChEBI" id="CHEBI:57287"/>
        <dbReference type="ChEBI" id="CHEBI:57288"/>
        <dbReference type="EC" id="2.3.3.13"/>
    </reaction>
</comment>
<dbReference type="AlphaFoldDB" id="A0A1C1C6L5"/>
<evidence type="ECO:0000256" key="10">
    <source>
        <dbReference type="ARBA" id="ARBA00022679"/>
    </source>
</evidence>
<dbReference type="EMBL" id="LGRB01000021">
    <property type="protein sequence ID" value="OCT44101.1"/>
    <property type="molecule type" value="Genomic_DNA"/>
</dbReference>
<keyword evidence="17" id="KW-1185">Reference proteome</keyword>
<feature type="compositionally biased region" description="Low complexity" evidence="14">
    <location>
        <begin position="631"/>
        <end position="644"/>
    </location>
</feature>
<keyword evidence="13" id="KW-0100">Branched-chain amino acid biosynthesis</keyword>
<evidence type="ECO:0000256" key="13">
    <source>
        <dbReference type="ARBA" id="ARBA00023304"/>
    </source>
</evidence>
<evidence type="ECO:0000256" key="4">
    <source>
        <dbReference type="ARBA" id="ARBA00004689"/>
    </source>
</evidence>
<evidence type="ECO:0000256" key="7">
    <source>
        <dbReference type="ARBA" id="ARBA00012973"/>
    </source>
</evidence>
<keyword evidence="8" id="KW-0432">Leucine biosynthesis</keyword>
<reference evidence="17" key="1">
    <citation type="submission" date="2015-07" db="EMBL/GenBank/DDBJ databases">
        <authorList>
            <person name="Teixeira M.M."/>
            <person name="Souza R.C."/>
            <person name="Almeida L.G."/>
            <person name="Vicente V.A."/>
            <person name="de Hoog S."/>
            <person name="Bocca A.L."/>
            <person name="de Almeida S.R."/>
            <person name="Vasconcelos A.T."/>
            <person name="Felipe M.S."/>
        </authorList>
    </citation>
    <scope>NUCLEOTIDE SEQUENCE [LARGE SCALE GENOMIC DNA]</scope>
    <source>
        <strain evidence="17">KSF</strain>
    </source>
</reference>
<evidence type="ECO:0000256" key="6">
    <source>
        <dbReference type="ARBA" id="ARBA00011738"/>
    </source>
</evidence>